<evidence type="ECO:0000256" key="3">
    <source>
        <dbReference type="ARBA" id="ARBA00022617"/>
    </source>
</evidence>
<dbReference type="FunFam" id="1.10.630.10:FF:000123">
    <property type="entry name" value="Cytochrome P450, family 702, subfamily A, polypeptide 2"/>
    <property type="match status" value="1"/>
</dbReference>
<evidence type="ECO:0000313" key="14">
    <source>
        <dbReference type="Proteomes" id="UP000694240"/>
    </source>
</evidence>
<keyword evidence="5" id="KW-0479">Metal-binding</keyword>
<feature type="transmembrane region" description="Helical" evidence="10">
    <location>
        <begin position="62"/>
        <end position="88"/>
    </location>
</feature>
<dbReference type="PROSITE" id="PS00086">
    <property type="entry name" value="CYTOCHROME_P450"/>
    <property type="match status" value="1"/>
</dbReference>
<feature type="region of interest" description="Disordered" evidence="9">
    <location>
        <begin position="1"/>
        <end position="40"/>
    </location>
</feature>
<reference evidence="13 14" key="1">
    <citation type="submission" date="2020-12" db="EMBL/GenBank/DDBJ databases">
        <title>Concerted genomic and epigenomic changes stabilize Arabidopsis allopolyploids.</title>
        <authorList>
            <person name="Chen Z."/>
        </authorList>
    </citation>
    <scope>NUCLEOTIDE SEQUENCE [LARGE SCALE GENOMIC DNA]</scope>
    <source>
        <strain evidence="13">Allo738</strain>
        <tissue evidence="13">Leaf</tissue>
    </source>
</reference>
<evidence type="ECO:0000256" key="5">
    <source>
        <dbReference type="ARBA" id="ARBA00022723"/>
    </source>
</evidence>
<dbReference type="InterPro" id="IPR017972">
    <property type="entry name" value="Cyt_P450_CS"/>
</dbReference>
<dbReference type="InterPro" id="IPR013103">
    <property type="entry name" value="RVT_2"/>
</dbReference>
<evidence type="ECO:0000256" key="8">
    <source>
        <dbReference type="SAM" id="Coils"/>
    </source>
</evidence>
<dbReference type="GO" id="GO:0016020">
    <property type="term" value="C:membrane"/>
    <property type="evidence" value="ECO:0007669"/>
    <property type="project" value="UniProtKB-SubCell"/>
</dbReference>
<dbReference type="PANTHER" id="PTHR24286:SF204">
    <property type="entry name" value="CYTOCHROME P450 FAMILY PROTEIN-RELATED"/>
    <property type="match status" value="1"/>
</dbReference>
<keyword evidence="10" id="KW-0472">Membrane</keyword>
<keyword evidence="8" id="KW-0175">Coiled coil</keyword>
<dbReference type="GO" id="GO:0020037">
    <property type="term" value="F:heme binding"/>
    <property type="evidence" value="ECO:0007669"/>
    <property type="project" value="InterPro"/>
</dbReference>
<keyword evidence="3" id="KW-0349">Heme</keyword>
<evidence type="ECO:0000256" key="9">
    <source>
        <dbReference type="SAM" id="MobiDB-lite"/>
    </source>
</evidence>
<dbReference type="CDD" id="cd09272">
    <property type="entry name" value="RNase_HI_RT_Ty1"/>
    <property type="match status" value="1"/>
</dbReference>
<feature type="compositionally biased region" description="Low complexity" evidence="9">
    <location>
        <begin position="1321"/>
        <end position="1331"/>
    </location>
</feature>
<dbReference type="InterPro" id="IPR004864">
    <property type="entry name" value="LEA_2"/>
</dbReference>
<feature type="compositionally biased region" description="Low complexity" evidence="9">
    <location>
        <begin position="1296"/>
        <end position="1305"/>
    </location>
</feature>
<comment type="subcellular location">
    <subcellularLocation>
        <location evidence="1">Membrane</location>
        <topology evidence="1">Single-pass membrane protein</topology>
    </subcellularLocation>
</comment>
<dbReference type="CDD" id="cd11043">
    <property type="entry name" value="CYP90-like"/>
    <property type="match status" value="1"/>
</dbReference>
<evidence type="ECO:0000259" key="12">
    <source>
        <dbReference type="Pfam" id="PF07727"/>
    </source>
</evidence>
<feature type="domain" description="Late embryogenesis abundant protein LEA-2 subgroup" evidence="11">
    <location>
        <begin position="120"/>
        <end position="202"/>
    </location>
</feature>
<feature type="domain" description="Reverse transcriptase Ty1/copia-type" evidence="12">
    <location>
        <begin position="292"/>
        <end position="513"/>
    </location>
</feature>
<name>A0A8T2BEX8_9BRAS</name>
<comment type="caution">
    <text evidence="13">The sequence shown here is derived from an EMBL/GenBank/DDBJ whole genome shotgun (WGS) entry which is preliminary data.</text>
</comment>
<evidence type="ECO:0000256" key="10">
    <source>
        <dbReference type="SAM" id="Phobius"/>
    </source>
</evidence>
<feature type="region of interest" description="Disordered" evidence="9">
    <location>
        <begin position="1774"/>
        <end position="1808"/>
    </location>
</feature>
<evidence type="ECO:0000256" key="7">
    <source>
        <dbReference type="ARBA" id="ARBA00023004"/>
    </source>
</evidence>
<proteinExistence type="inferred from homology"/>
<dbReference type="InterPro" id="IPR001128">
    <property type="entry name" value="Cyt_P450"/>
</dbReference>
<evidence type="ECO:0000313" key="13">
    <source>
        <dbReference type="EMBL" id="KAG7585907.1"/>
    </source>
</evidence>
<dbReference type="GO" id="GO:0005506">
    <property type="term" value="F:iron ion binding"/>
    <property type="evidence" value="ECO:0007669"/>
    <property type="project" value="InterPro"/>
</dbReference>
<dbReference type="GO" id="GO:0016125">
    <property type="term" value="P:sterol metabolic process"/>
    <property type="evidence" value="ECO:0007669"/>
    <property type="project" value="TreeGrafter"/>
</dbReference>
<feature type="compositionally biased region" description="Basic residues" evidence="9">
    <location>
        <begin position="1433"/>
        <end position="1442"/>
    </location>
</feature>
<feature type="region of interest" description="Disordered" evidence="9">
    <location>
        <begin position="1296"/>
        <end position="1396"/>
    </location>
</feature>
<feature type="region of interest" description="Disordered" evidence="9">
    <location>
        <begin position="2041"/>
        <end position="2085"/>
    </location>
</feature>
<feature type="compositionally biased region" description="Basic and acidic residues" evidence="9">
    <location>
        <begin position="1343"/>
        <end position="1367"/>
    </location>
</feature>
<evidence type="ECO:0000259" key="11">
    <source>
        <dbReference type="Pfam" id="PF03168"/>
    </source>
</evidence>
<evidence type="ECO:0000256" key="6">
    <source>
        <dbReference type="ARBA" id="ARBA00022989"/>
    </source>
</evidence>
<dbReference type="Pfam" id="PF03168">
    <property type="entry name" value="LEA_2"/>
    <property type="match status" value="1"/>
</dbReference>
<dbReference type="GO" id="GO:0004497">
    <property type="term" value="F:monooxygenase activity"/>
    <property type="evidence" value="ECO:0007669"/>
    <property type="project" value="InterPro"/>
</dbReference>
<gene>
    <name evidence="13" type="ORF">ISN45_Aa02g012570</name>
</gene>
<evidence type="ECO:0000256" key="1">
    <source>
        <dbReference type="ARBA" id="ARBA00004167"/>
    </source>
</evidence>
<sequence>MSQHQKIYPVHDPEAPTARPTAPLVPRGSSRSEHGDPSKVPLNQRFVPLAPPKKRRSCCCRCVCYTFCFLLLLVVAVGASIGILYLVFKPKLPDYSIDRLQLTRFALNQNSSLTTAFNVTITAKNPNEKIGIYYEDGSKITVWYMEHQLSNGSLPKFYQGHENTTVIYVDMTGQTQNALSLRTTLEEQQKRTGNIPLRIRVNQPVRVKFGKLKLFEDFHCYNSTPTNTNLPIKTSSYPLANYISYTSLSEPFNAFINIITNTTIPRKYSEARLDREVNDAMRKEIGAFVRTETWSVCDLPPGKVAVSCKWVFTIKYHADGSIERFKARLVAKGYTQQEGINFIDTLSPVAKMATVKLILSLAPKMLWSLHQMDISNAFLNGDLVEEIYMQLPPGYAEIQGEDVPPGAVCRLHKSIYGLKQASRQWFIKFSTTLVSFGFAKCHGEHTLFVEESAGNFLVVIVYVDDILIASTNDSAVAELKVQLSSAFQLRDLGPPQFFLGIEIARTSEGISLSAPRDIHLQALHKILRYLKGTIGQGLFYGVDANFTLRGFSDSDWGTCPDSRRCVTGFAIFLGNSLVSWRSKKQDVVSMSSAEAEYRAMSVATKEIIWLGYILTALKVPFTPPAYMYCDNAAALHIASNSVFHERTKHIEFDCHKVREAIEAGVLKTMFVRTDNQLADILTKPLYPGLFKANNSKLGSRNPKSNEKLPPGSMGFPIIGETFEFMKPHDAFQFPTFIKERIIRHGPLFRTSLFGAKVIISTDIELNMEIAKKNHVPSLTKSIAQLFGENNLFFQSKESHKHVRNLTFQLLGSQGLKLRVMQDIDLLTRTHMDERARKGCLDVKEISSKILIECLAKKVTGDMEPETAKELALCWRCFPSGWFRFPLNLPGTGVYKMMKARKRMLKLLKETVLKKRASGEEFGEFFKIIFGGAETMSIDNAIEYIYTLFLLANETTPRILAATIKLISDNPKVMQELQREHAGIVRGKTEKETSLTWEEYKAMTFTQMVINESLRITSTAPTVFRIIDQEFQVGSYKIPAGWIFMGYPNDHFNPKNYNDPLVFNPWRWEGKDLGAIVSRTYIPFGAGSRLCVGAEFAKLQMAIFIHHLSRYRWSMKTGTTILRNFVLMFPSGCEVQFLEDTEVVNSADPLRICLTISGYIGNDALLGNDTSEGEYFLSPCLGRFSTFCLGHYILPRHVHSARVEAKGYRRSEPLHPEPISPVSLSRFGRCSRTKSTAYHEPIWERFPSQIDSVSRADLEDFPELAVDVSGRLWFGSVIVRAGLELRPEATCLSSDLKMSLSDSSDSNRGGSIPVHKRKMVWSSSDGSEASSSGRPEPDSGAESSSERRGDPSQFVAREDAIADIARDEDLPDDPEAVLNRRARPPAPDEAGVSRWQDVPELPILPEVKGEMVTYDPAEGARLLQLAIQGAMAQRKKTRAKKVKKPDPPGSTLSTSNSLRDLKARFNFSEGVILRLPTPNERADNPPEGFFTLYEGFFYFCFLWFPIPRPIIEYLWSYKLALAQITTRGLRHLIGILVRGIETYNNVGLDHLRNLLEIRRVPGCAMERYYISPRSKRRIIGGFPSKDEKYTDHFFFVALDEDCVLEGCLGKMIGKWRKIDRGPSFLDRIPEDLFSVREELAARKCHWIKHFSHARVEKALRILHGASCSTSSSSSDQRLSYLTEMQGVKMSLRERKAAEKKAREEERAIKAAFGPLTPPEAIGGNETTVDPEVIVDPMGSGTDLTVTLVRPEVPEGIPTGDAINRVPEAGNALVVGLPAGGQTKSKGKRPRGEHSGDKRKKSRRAHSSSRLIYQDKVASANLIASCAWPLLPAPEGLVEAERYGETAANFLKAFSSMNTMVHSYDSAARAYEMAKEQLEVARSEAERKAAEAVLTAQNAEALVAAEQDARRKMAEESLRAQQKAEATIESLNRLLSEEKALHEAEVARARRAAKLEAAGQFAEKIRATEARLSQFDKVSERYIYFSQAKANAELIAELERGKKIEDEKEKVMKWKEEFGDAEAEYAKLGAELLEDLKISPVSPVSAHDGLGNRSVESDAVDAGVVNQAGTNLNPEAAQVPDDEDECA</sequence>
<organism evidence="13 14">
    <name type="scientific">Arabidopsis thaliana x Arabidopsis arenosa</name>
    <dbReference type="NCBI Taxonomy" id="1240361"/>
    <lineage>
        <taxon>Eukaryota</taxon>
        <taxon>Viridiplantae</taxon>
        <taxon>Streptophyta</taxon>
        <taxon>Embryophyta</taxon>
        <taxon>Tracheophyta</taxon>
        <taxon>Spermatophyta</taxon>
        <taxon>Magnoliopsida</taxon>
        <taxon>eudicotyledons</taxon>
        <taxon>Gunneridae</taxon>
        <taxon>Pentapetalae</taxon>
        <taxon>rosids</taxon>
        <taxon>malvids</taxon>
        <taxon>Brassicales</taxon>
        <taxon>Brassicaceae</taxon>
        <taxon>Camelineae</taxon>
        <taxon>Arabidopsis</taxon>
    </lineage>
</organism>
<accession>A0A8T2BEX8</accession>
<dbReference type="GO" id="GO:0016132">
    <property type="term" value="P:brassinosteroid biosynthetic process"/>
    <property type="evidence" value="ECO:0007669"/>
    <property type="project" value="TreeGrafter"/>
</dbReference>
<dbReference type="PANTHER" id="PTHR24286">
    <property type="entry name" value="CYTOCHROME P450 26"/>
    <property type="match status" value="1"/>
</dbReference>
<dbReference type="Pfam" id="PF07727">
    <property type="entry name" value="RVT_2"/>
    <property type="match status" value="1"/>
</dbReference>
<dbReference type="EMBL" id="JAEFBK010000007">
    <property type="protein sequence ID" value="KAG7585907.1"/>
    <property type="molecule type" value="Genomic_DNA"/>
</dbReference>
<keyword evidence="4 10" id="KW-0812">Transmembrane</keyword>
<dbReference type="GO" id="GO:0016705">
    <property type="term" value="F:oxidoreductase activity, acting on paired donors, with incorporation or reduction of molecular oxygen"/>
    <property type="evidence" value="ECO:0007669"/>
    <property type="project" value="InterPro"/>
</dbReference>
<dbReference type="GO" id="GO:0010268">
    <property type="term" value="P:brassinosteroid homeostasis"/>
    <property type="evidence" value="ECO:0007669"/>
    <property type="project" value="TreeGrafter"/>
</dbReference>
<comment type="similarity">
    <text evidence="2">Belongs to the cytochrome P450 family.</text>
</comment>
<protein>
    <submittedName>
        <fullName evidence="13">Late embryogenesis abundant protein LEA_2 subgroup</fullName>
    </submittedName>
</protein>
<evidence type="ECO:0000256" key="4">
    <source>
        <dbReference type="ARBA" id="ARBA00022692"/>
    </source>
</evidence>
<keyword evidence="14" id="KW-1185">Reference proteome</keyword>
<dbReference type="Proteomes" id="UP000694240">
    <property type="component" value="Chromosome 7"/>
</dbReference>
<feature type="compositionally biased region" description="Basic residues" evidence="9">
    <location>
        <begin position="1795"/>
        <end position="1805"/>
    </location>
</feature>
<feature type="region of interest" description="Disordered" evidence="9">
    <location>
        <begin position="1433"/>
        <end position="1454"/>
    </location>
</feature>
<dbReference type="Pfam" id="PF00067">
    <property type="entry name" value="p450"/>
    <property type="match status" value="1"/>
</dbReference>
<feature type="coiled-coil region" evidence="8">
    <location>
        <begin position="1862"/>
        <end position="1950"/>
    </location>
</feature>
<keyword evidence="6 10" id="KW-1133">Transmembrane helix</keyword>
<keyword evidence="7" id="KW-0408">Iron</keyword>
<evidence type="ECO:0000256" key="2">
    <source>
        <dbReference type="ARBA" id="ARBA00010617"/>
    </source>
</evidence>